<feature type="region of interest" description="Disordered" evidence="1">
    <location>
        <begin position="1"/>
        <end position="56"/>
    </location>
</feature>
<keyword evidence="2" id="KW-0614">Plasmid</keyword>
<geneLocation type="plasmid" evidence="2">
    <name>pFP4</name>
</geneLocation>
<feature type="compositionally biased region" description="Basic and acidic residues" evidence="1">
    <location>
        <begin position="39"/>
        <end position="54"/>
    </location>
</feature>
<dbReference type="AlphaFoldDB" id="I1VH35"/>
<evidence type="ECO:0000313" key="2">
    <source>
        <dbReference type="EMBL" id="AFI44033.1"/>
    </source>
</evidence>
<proteinExistence type="predicted"/>
<gene>
    <name evidence="2" type="ORF">pFP4.34</name>
</gene>
<protein>
    <submittedName>
        <fullName evidence="2">Voltage-dependent P/Q-type calcium channel subunit alpha-1A-like protein</fullName>
    </submittedName>
</protein>
<name>I1VH35_9ACTN</name>
<sequence length="188" mass="19302">MLRALGTRADPGAEPQAGHACGPGPRDVVGRHAARHHGGCADRSRRWPADHAEEGPPCALPAHGGHVLGRELQVAHQIPLSSGCGEDAAAWAPPVRAGRRGRVGLRCSGHLHGQGEVEPAGLFRGHPPGDAAEVVRVSAVVQVGLGLLGDVVPEDGRRGVLAAVRPVPGYGSCGGRDGHGKQSNRLLN</sequence>
<reference evidence="2" key="1">
    <citation type="journal article" date="2012" name="Plasmid">
        <title>Characterization of Streptomyces plasmid-phage pFP4 and its evolutionary implications.</title>
        <authorList>
            <person name="Chen Z."/>
            <person name="Zhong L."/>
            <person name="Shen M."/>
            <person name="Fang P."/>
            <person name="Qin Z."/>
        </authorList>
    </citation>
    <scope>NUCLEOTIDE SEQUENCE</scope>
    <source>
        <strain evidence="2">FR1</strain>
        <plasmid evidence="2">pFP4</plasmid>
    </source>
</reference>
<accession>I1VH35</accession>
<evidence type="ECO:0000256" key="1">
    <source>
        <dbReference type="SAM" id="MobiDB-lite"/>
    </source>
</evidence>
<dbReference type="EMBL" id="JQ606827">
    <property type="protein sequence ID" value="AFI44033.1"/>
    <property type="molecule type" value="Genomic_DNA"/>
</dbReference>
<organism evidence="2">
    <name type="scientific">Streptomyces sp. FR1</name>
    <dbReference type="NCBI Taxonomy" id="349971"/>
    <lineage>
        <taxon>Bacteria</taxon>
        <taxon>Bacillati</taxon>
        <taxon>Actinomycetota</taxon>
        <taxon>Actinomycetes</taxon>
        <taxon>Kitasatosporales</taxon>
        <taxon>Streptomycetaceae</taxon>
        <taxon>Streptomyces</taxon>
    </lineage>
</organism>